<feature type="transmembrane region" description="Helical" evidence="13">
    <location>
        <begin position="136"/>
        <end position="157"/>
    </location>
</feature>
<evidence type="ECO:0000256" key="6">
    <source>
        <dbReference type="ARBA" id="ARBA00022792"/>
    </source>
</evidence>
<dbReference type="InterPro" id="IPR045315">
    <property type="entry name" value="Mtm1-like"/>
</dbReference>
<evidence type="ECO:0000256" key="13">
    <source>
        <dbReference type="SAM" id="Phobius"/>
    </source>
</evidence>
<evidence type="ECO:0000256" key="11">
    <source>
        <dbReference type="RuleBase" id="RU000488"/>
    </source>
</evidence>
<keyword evidence="9 10" id="KW-0472">Membrane</keyword>
<name>A0A9P4S487_9PEZI</name>
<reference evidence="14" key="1">
    <citation type="journal article" date="2020" name="Stud. Mycol.">
        <title>101 Dothideomycetes genomes: a test case for predicting lifestyles and emergence of pathogens.</title>
        <authorList>
            <person name="Haridas S."/>
            <person name="Albert R."/>
            <person name="Binder M."/>
            <person name="Bloem J."/>
            <person name="Labutti K."/>
            <person name="Salamov A."/>
            <person name="Andreopoulos B."/>
            <person name="Baker S."/>
            <person name="Barry K."/>
            <person name="Bills G."/>
            <person name="Bluhm B."/>
            <person name="Cannon C."/>
            <person name="Castanera R."/>
            <person name="Culley D."/>
            <person name="Daum C."/>
            <person name="Ezra D."/>
            <person name="Gonzalez J."/>
            <person name="Henrissat B."/>
            <person name="Kuo A."/>
            <person name="Liang C."/>
            <person name="Lipzen A."/>
            <person name="Lutzoni F."/>
            <person name="Magnuson J."/>
            <person name="Mondo S."/>
            <person name="Nolan M."/>
            <person name="Ohm R."/>
            <person name="Pangilinan J."/>
            <person name="Park H.-J."/>
            <person name="Ramirez L."/>
            <person name="Alfaro M."/>
            <person name="Sun H."/>
            <person name="Tritt A."/>
            <person name="Yoshinaga Y."/>
            <person name="Zwiers L.-H."/>
            <person name="Turgeon B."/>
            <person name="Goodwin S."/>
            <person name="Spatafora J."/>
            <person name="Crous P."/>
            <person name="Grigoriev I."/>
        </authorList>
    </citation>
    <scope>NUCLEOTIDE SEQUENCE</scope>
    <source>
        <strain evidence="14">CBS 101060</strain>
    </source>
</reference>
<dbReference type="Gene3D" id="1.50.40.10">
    <property type="entry name" value="Mitochondrial carrier domain"/>
    <property type="match status" value="2"/>
</dbReference>
<feature type="repeat" description="Solcar" evidence="10">
    <location>
        <begin position="178"/>
        <end position="268"/>
    </location>
</feature>
<keyword evidence="7 13" id="KW-1133">Transmembrane helix</keyword>
<keyword evidence="3 11" id="KW-0813">Transport</keyword>
<dbReference type="SUPFAM" id="SSF103506">
    <property type="entry name" value="Mitochondrial carrier"/>
    <property type="match status" value="1"/>
</dbReference>
<dbReference type="GO" id="GO:1990542">
    <property type="term" value="P:mitochondrial transmembrane transport"/>
    <property type="evidence" value="ECO:0007669"/>
    <property type="project" value="InterPro"/>
</dbReference>
<keyword evidence="6" id="KW-0999">Mitochondrion inner membrane</keyword>
<dbReference type="OrthoDB" id="1747031at2759"/>
<proteinExistence type="inferred from homology"/>
<evidence type="ECO:0000256" key="2">
    <source>
        <dbReference type="ARBA" id="ARBA00006375"/>
    </source>
</evidence>
<comment type="subcellular location">
    <subcellularLocation>
        <location evidence="1">Mitochondrion inner membrane</location>
        <topology evidence="1">Multi-pass membrane protein</topology>
    </subcellularLocation>
</comment>
<dbReference type="PROSITE" id="PS50920">
    <property type="entry name" value="SOLCAR"/>
    <property type="match status" value="3"/>
</dbReference>
<keyword evidence="4 10" id="KW-0812">Transmembrane</keyword>
<dbReference type="PANTHER" id="PTHR45760:SF2">
    <property type="entry name" value="FI19922P1-RELATED"/>
    <property type="match status" value="1"/>
</dbReference>
<evidence type="ECO:0000313" key="14">
    <source>
        <dbReference type="EMBL" id="KAF2835891.1"/>
    </source>
</evidence>
<gene>
    <name evidence="14" type="ORF">M501DRAFT_941109</name>
</gene>
<dbReference type="Proteomes" id="UP000799429">
    <property type="component" value="Unassembled WGS sequence"/>
</dbReference>
<keyword evidence="15" id="KW-1185">Reference proteome</keyword>
<evidence type="ECO:0000256" key="9">
    <source>
        <dbReference type="ARBA" id="ARBA00023136"/>
    </source>
</evidence>
<evidence type="ECO:0000256" key="5">
    <source>
        <dbReference type="ARBA" id="ARBA00022737"/>
    </source>
</evidence>
<organism evidence="14 15">
    <name type="scientific">Patellaria atrata CBS 101060</name>
    <dbReference type="NCBI Taxonomy" id="1346257"/>
    <lineage>
        <taxon>Eukaryota</taxon>
        <taxon>Fungi</taxon>
        <taxon>Dikarya</taxon>
        <taxon>Ascomycota</taxon>
        <taxon>Pezizomycotina</taxon>
        <taxon>Dothideomycetes</taxon>
        <taxon>Dothideomycetes incertae sedis</taxon>
        <taxon>Patellariales</taxon>
        <taxon>Patellariaceae</taxon>
        <taxon>Patellaria</taxon>
    </lineage>
</organism>
<dbReference type="AlphaFoldDB" id="A0A9P4S487"/>
<feature type="transmembrane region" description="Helical" evidence="13">
    <location>
        <begin position="180"/>
        <end position="198"/>
    </location>
</feature>
<feature type="repeat" description="Solcar" evidence="10">
    <location>
        <begin position="15"/>
        <end position="165"/>
    </location>
</feature>
<accession>A0A9P4S487</accession>
<evidence type="ECO:0000256" key="3">
    <source>
        <dbReference type="ARBA" id="ARBA00022448"/>
    </source>
</evidence>
<comment type="caution">
    <text evidence="14">The sequence shown here is derived from an EMBL/GenBank/DDBJ whole genome shotgun (WGS) entry which is preliminary data.</text>
</comment>
<sequence length="415" mass="45718">MAPSDDDETDPGLAISMTQKMLSAVTGSVLTSLLVTPLDVVRVRLQSQSTPSHRPSPTNLAGVSSFSNLPPNLGISACCREVFWVNNNAPYCVASPSIPSSTAALDACAAEEVQRKNFTSTFDGLRKIARNEGPRTLWRGLSPTLVMAIPANVIYFAGYDWLRTSRTSPLTHGVFKIHDAYAPLVAGSFARILAAIAVSPIEMFRTRMQAAHHASGPTGHFRETLHGLREMVGVEGYRSLWRGLNLTLWRDVPFSAIYWWGYESGRDVLTDVRERSRGRRDSVSVRDDRRSRSRSREKENTTATLVDSFIAGAASGAVAALVTTPFDVGKTRQQIAKHSSQQVSNANFFRPEDLAMPRFLWHILKEEGMSGLFKGWAARCLKVAPACAIMISSYEIGKKMAGGMNERRESRSQHE</sequence>
<protein>
    <submittedName>
        <fullName evidence="14">Mitochondrial carrier protein</fullName>
    </submittedName>
</protein>
<evidence type="ECO:0000313" key="15">
    <source>
        <dbReference type="Proteomes" id="UP000799429"/>
    </source>
</evidence>
<feature type="repeat" description="Solcar" evidence="10">
    <location>
        <begin position="303"/>
        <end position="400"/>
    </location>
</feature>
<evidence type="ECO:0000256" key="12">
    <source>
        <dbReference type="SAM" id="MobiDB-lite"/>
    </source>
</evidence>
<dbReference type="InterPro" id="IPR018108">
    <property type="entry name" value="MCP_transmembrane"/>
</dbReference>
<evidence type="ECO:0000256" key="8">
    <source>
        <dbReference type="ARBA" id="ARBA00023128"/>
    </source>
</evidence>
<feature type="region of interest" description="Disordered" evidence="12">
    <location>
        <begin position="279"/>
        <end position="299"/>
    </location>
</feature>
<keyword evidence="8" id="KW-0496">Mitochondrion</keyword>
<dbReference type="EMBL" id="MU006106">
    <property type="protein sequence ID" value="KAF2835891.1"/>
    <property type="molecule type" value="Genomic_DNA"/>
</dbReference>
<evidence type="ECO:0000256" key="10">
    <source>
        <dbReference type="PROSITE-ProRule" id="PRU00282"/>
    </source>
</evidence>
<dbReference type="PANTHER" id="PTHR45760">
    <property type="entry name" value="FI19922P1-RELATED"/>
    <property type="match status" value="1"/>
</dbReference>
<evidence type="ECO:0000256" key="7">
    <source>
        <dbReference type="ARBA" id="ARBA00022989"/>
    </source>
</evidence>
<keyword evidence="5" id="KW-0677">Repeat</keyword>
<evidence type="ECO:0000256" key="4">
    <source>
        <dbReference type="ARBA" id="ARBA00022692"/>
    </source>
</evidence>
<evidence type="ECO:0000256" key="1">
    <source>
        <dbReference type="ARBA" id="ARBA00004448"/>
    </source>
</evidence>
<dbReference type="GO" id="GO:0005743">
    <property type="term" value="C:mitochondrial inner membrane"/>
    <property type="evidence" value="ECO:0007669"/>
    <property type="project" value="UniProtKB-SubCell"/>
</dbReference>
<dbReference type="Pfam" id="PF00153">
    <property type="entry name" value="Mito_carr"/>
    <property type="match status" value="4"/>
</dbReference>
<dbReference type="InterPro" id="IPR023395">
    <property type="entry name" value="MCP_dom_sf"/>
</dbReference>
<comment type="similarity">
    <text evidence="2 11">Belongs to the mitochondrial carrier (TC 2.A.29) family.</text>
</comment>